<evidence type="ECO:0000313" key="2">
    <source>
        <dbReference type="WBParaSite" id="JU765_v2.g16996.t1"/>
    </source>
</evidence>
<protein>
    <submittedName>
        <fullName evidence="2">Uncharacterized protein</fullName>
    </submittedName>
</protein>
<dbReference type="Proteomes" id="UP000887576">
    <property type="component" value="Unplaced"/>
</dbReference>
<reference evidence="2" key="1">
    <citation type="submission" date="2022-11" db="UniProtKB">
        <authorList>
            <consortium name="WormBaseParasite"/>
        </authorList>
    </citation>
    <scope>IDENTIFICATION</scope>
</reference>
<organism evidence="1 2">
    <name type="scientific">Panagrolaimus sp. JU765</name>
    <dbReference type="NCBI Taxonomy" id="591449"/>
    <lineage>
        <taxon>Eukaryota</taxon>
        <taxon>Metazoa</taxon>
        <taxon>Ecdysozoa</taxon>
        <taxon>Nematoda</taxon>
        <taxon>Chromadorea</taxon>
        <taxon>Rhabditida</taxon>
        <taxon>Tylenchina</taxon>
        <taxon>Panagrolaimomorpha</taxon>
        <taxon>Panagrolaimoidea</taxon>
        <taxon>Panagrolaimidae</taxon>
        <taxon>Panagrolaimus</taxon>
    </lineage>
</organism>
<sequence length="386" mass="43201">MKFQEFPRTVQNIGVRIGRRSMSLLSRRSVRNPSLGRLPSNGDNFASFAESCPNSPAVKKSYRLIVLGTTQTGKTAIIRRFLDDGFEERYIPTIEQYYHKLYKIRGESYQVDILDRSGNDPFPASRKLCYISGDLFVLVSSVDQPQSVIQMAEHYNQILECKASRGFHGNVPIVFVLNKTDLPESKWQVTLEEVQDFVKQTTDETSIGEFFVTCSAEKNENIDKVFGKVYTMGKLPKQANPEFHKLFRNEWSADGILSGRKKVMLLKMRSRVSKDIDEEILIDNGRRPSMRTDLFVNRAKTAGVHVGRAASVGATCANVVTPPLIADAPTVNQPTNGKCDSVKNPQKLPTKVKSNEQVLTSLNSSAPESGKFASGLRNIEKRCIIS</sequence>
<dbReference type="WBParaSite" id="JU765_v2.g16996.t1">
    <property type="protein sequence ID" value="JU765_v2.g16996.t1"/>
    <property type="gene ID" value="JU765_v2.g16996"/>
</dbReference>
<proteinExistence type="predicted"/>
<name>A0AC34QJG6_9BILA</name>
<accession>A0AC34QJG6</accession>
<evidence type="ECO:0000313" key="1">
    <source>
        <dbReference type="Proteomes" id="UP000887576"/>
    </source>
</evidence>